<keyword evidence="2" id="KW-0169">Cobalamin biosynthesis</keyword>
<organism evidence="4 5">
    <name type="scientific">Rhodococcoides corynebacterioides</name>
    <dbReference type="NCBI Taxonomy" id="53972"/>
    <lineage>
        <taxon>Bacteria</taxon>
        <taxon>Bacillati</taxon>
        <taxon>Actinomycetota</taxon>
        <taxon>Actinomycetes</taxon>
        <taxon>Mycobacteriales</taxon>
        <taxon>Nocardiaceae</taxon>
        <taxon>Rhodococcoides</taxon>
    </lineage>
</organism>
<evidence type="ECO:0000256" key="1">
    <source>
        <dbReference type="ARBA" id="ARBA00004953"/>
    </source>
</evidence>
<dbReference type="EC" id="1.3.1.54" evidence="4"/>
<reference evidence="4 5" key="1">
    <citation type="submission" date="2021-01" db="EMBL/GenBank/DDBJ databases">
        <title>Genomics of switchgrass bacterial isolates.</title>
        <authorList>
            <person name="Shade A."/>
        </authorList>
    </citation>
    <scope>NUCLEOTIDE SEQUENCE [LARGE SCALE GENOMIC DNA]</scope>
    <source>
        <strain evidence="4 5">PvP111</strain>
    </source>
</reference>
<dbReference type="EC" id="1.3.1.106" evidence="4"/>
<dbReference type="EMBL" id="JAFBBK010000001">
    <property type="protein sequence ID" value="MBM7414567.1"/>
    <property type="molecule type" value="Genomic_DNA"/>
</dbReference>
<dbReference type="NCBIfam" id="TIGR00715">
    <property type="entry name" value="precor6x_red"/>
    <property type="match status" value="1"/>
</dbReference>
<dbReference type="InterPro" id="IPR003723">
    <property type="entry name" value="Precorrin-6x_reduct"/>
</dbReference>
<keyword evidence="3 4" id="KW-0560">Oxidoreductase</keyword>
<dbReference type="Pfam" id="PF02571">
    <property type="entry name" value="CbiJ"/>
    <property type="match status" value="1"/>
</dbReference>
<evidence type="ECO:0000313" key="4">
    <source>
        <dbReference type="EMBL" id="MBM7414567.1"/>
    </source>
</evidence>
<evidence type="ECO:0000256" key="2">
    <source>
        <dbReference type="ARBA" id="ARBA00022573"/>
    </source>
</evidence>
<comment type="pathway">
    <text evidence="1">Cofactor biosynthesis; adenosylcobalamin biosynthesis.</text>
</comment>
<dbReference type="Proteomes" id="UP000703038">
    <property type="component" value="Unassembled WGS sequence"/>
</dbReference>
<dbReference type="RefSeq" id="WP_204867407.1">
    <property type="nucleotide sequence ID" value="NZ_JAFBBK010000001.1"/>
</dbReference>
<protein>
    <submittedName>
        <fullName evidence="4">Precorrin-6A/cobalt-precorrin-6A reductase</fullName>
        <ecNumber evidence="4">1.3.1.106</ecNumber>
        <ecNumber evidence="4">1.3.1.54</ecNumber>
    </submittedName>
</protein>
<dbReference type="PANTHER" id="PTHR36925:SF1">
    <property type="entry name" value="COBALT-PRECORRIN-6A REDUCTASE"/>
    <property type="match status" value="1"/>
</dbReference>
<gene>
    <name evidence="4" type="ORF">JOE42_001300</name>
</gene>
<sequence>MHVLVLGGTSEARQLAIKLDGLHGTTVTSSLAGRVADPVLPVGEVRIGGFGGVDGLREWITEHEVTHVVDATHPYAATMTAHAVEVCTAVDVPLVLVRRAPWSPLAEDDWITVPSMEAAAQALTERPALARVLLTIGRQGVHHFASLDDRQFIVRCIDPPEGEVPAHSSILESRGPFDLEGERELLDEHRIDVVVSKNSGGKLTSAKLQAARERGIPVIMVERPPVQDDVPVVPTADKCVTWLLKRRTPRAAPDAGDGIDGVVTP</sequence>
<dbReference type="GO" id="GO:0016994">
    <property type="term" value="F:precorrin-6A reductase activity"/>
    <property type="evidence" value="ECO:0007669"/>
    <property type="project" value="UniProtKB-EC"/>
</dbReference>
<name>A0ABS2KRT9_9NOCA</name>
<proteinExistence type="predicted"/>
<dbReference type="PANTHER" id="PTHR36925">
    <property type="entry name" value="COBALT-PRECORRIN-6A REDUCTASE"/>
    <property type="match status" value="1"/>
</dbReference>
<comment type="caution">
    <text evidence="4">The sequence shown here is derived from an EMBL/GenBank/DDBJ whole genome shotgun (WGS) entry which is preliminary data.</text>
</comment>
<accession>A0ABS2KRT9</accession>
<evidence type="ECO:0000256" key="3">
    <source>
        <dbReference type="ARBA" id="ARBA00023002"/>
    </source>
</evidence>
<dbReference type="NCBIfam" id="NF005968">
    <property type="entry name" value="PRK08057.1-2"/>
    <property type="match status" value="1"/>
</dbReference>
<dbReference type="PROSITE" id="PS51014">
    <property type="entry name" value="COBK_CBIJ"/>
    <property type="match status" value="1"/>
</dbReference>
<keyword evidence="5" id="KW-1185">Reference proteome</keyword>
<evidence type="ECO:0000313" key="5">
    <source>
        <dbReference type="Proteomes" id="UP000703038"/>
    </source>
</evidence>